<name>A0A261STQ8_9BORD</name>
<protein>
    <submittedName>
        <fullName evidence="5">D-alanine--poly(Phosphoribitol) ligase</fullName>
    </submittedName>
</protein>
<evidence type="ECO:0000256" key="1">
    <source>
        <dbReference type="ARBA" id="ARBA00022598"/>
    </source>
</evidence>
<evidence type="ECO:0000256" key="2">
    <source>
        <dbReference type="ARBA" id="ARBA00022741"/>
    </source>
</evidence>
<dbReference type="EMBL" id="NEVL01000001">
    <property type="protein sequence ID" value="OZI40764.1"/>
    <property type="molecule type" value="Genomic_DNA"/>
</dbReference>
<dbReference type="Gene3D" id="3.30.300.30">
    <property type="match status" value="1"/>
</dbReference>
<dbReference type="GO" id="GO:0043041">
    <property type="term" value="P:amino acid activation for nonribosomal peptide biosynthetic process"/>
    <property type="evidence" value="ECO:0007669"/>
    <property type="project" value="TreeGrafter"/>
</dbReference>
<dbReference type="InterPro" id="IPR042099">
    <property type="entry name" value="ANL_N_sf"/>
</dbReference>
<dbReference type="GO" id="GO:0005524">
    <property type="term" value="F:ATP binding"/>
    <property type="evidence" value="ECO:0007669"/>
    <property type="project" value="UniProtKB-KW"/>
</dbReference>
<dbReference type="PROSITE" id="PS00455">
    <property type="entry name" value="AMP_BINDING"/>
    <property type="match status" value="1"/>
</dbReference>
<dbReference type="SUPFAM" id="SSF56801">
    <property type="entry name" value="Acetyl-CoA synthetase-like"/>
    <property type="match status" value="1"/>
</dbReference>
<evidence type="ECO:0000259" key="4">
    <source>
        <dbReference type="Pfam" id="PF00501"/>
    </source>
</evidence>
<dbReference type="Gene3D" id="3.40.50.12780">
    <property type="entry name" value="N-terminal domain of ligase-like"/>
    <property type="match status" value="1"/>
</dbReference>
<dbReference type="InterPro" id="IPR000873">
    <property type="entry name" value="AMP-dep_synth/lig_dom"/>
</dbReference>
<gene>
    <name evidence="5" type="ORF">CEG14_03115</name>
</gene>
<dbReference type="InterPro" id="IPR020845">
    <property type="entry name" value="AMP-binding_CS"/>
</dbReference>
<dbReference type="Proteomes" id="UP000217005">
    <property type="component" value="Unassembled WGS sequence"/>
</dbReference>
<evidence type="ECO:0000313" key="5">
    <source>
        <dbReference type="EMBL" id="OZI40764.1"/>
    </source>
</evidence>
<dbReference type="InterPro" id="IPR045851">
    <property type="entry name" value="AMP-bd_C_sf"/>
</dbReference>
<dbReference type="GO" id="GO:0016874">
    <property type="term" value="F:ligase activity"/>
    <property type="evidence" value="ECO:0007669"/>
    <property type="project" value="UniProtKB-KW"/>
</dbReference>
<comment type="caution">
    <text evidence="5">The sequence shown here is derived from an EMBL/GenBank/DDBJ whole genome shotgun (WGS) entry which is preliminary data.</text>
</comment>
<dbReference type="GO" id="GO:0005737">
    <property type="term" value="C:cytoplasm"/>
    <property type="evidence" value="ECO:0007669"/>
    <property type="project" value="TreeGrafter"/>
</dbReference>
<keyword evidence="2" id="KW-0547">Nucleotide-binding</keyword>
<feature type="domain" description="AMP-dependent synthetase/ligase" evidence="4">
    <location>
        <begin position="116"/>
        <end position="330"/>
    </location>
</feature>
<reference evidence="5 6" key="1">
    <citation type="submission" date="2017-05" db="EMBL/GenBank/DDBJ databases">
        <title>Complete and WGS of Bordetella genogroups.</title>
        <authorList>
            <person name="Spilker T."/>
            <person name="LiPuma J."/>
        </authorList>
    </citation>
    <scope>NUCLEOTIDE SEQUENCE [LARGE SCALE GENOMIC DNA]</scope>
    <source>
        <strain evidence="5 6">AU17610</strain>
    </source>
</reference>
<keyword evidence="3" id="KW-0067">ATP-binding</keyword>
<proteinExistence type="predicted"/>
<dbReference type="AlphaFoldDB" id="A0A261STQ8"/>
<dbReference type="PANTHER" id="PTHR45527:SF1">
    <property type="entry name" value="FATTY ACID SYNTHASE"/>
    <property type="match status" value="1"/>
</dbReference>
<evidence type="ECO:0000256" key="3">
    <source>
        <dbReference type="ARBA" id="ARBA00022840"/>
    </source>
</evidence>
<dbReference type="OrthoDB" id="6297021at2"/>
<dbReference type="CDD" id="cd05945">
    <property type="entry name" value="DltA"/>
    <property type="match status" value="1"/>
</dbReference>
<dbReference type="Pfam" id="PF00501">
    <property type="entry name" value="AMP-binding"/>
    <property type="match status" value="2"/>
</dbReference>
<dbReference type="PANTHER" id="PTHR45527">
    <property type="entry name" value="NONRIBOSOMAL PEPTIDE SYNTHETASE"/>
    <property type="match status" value="1"/>
</dbReference>
<dbReference type="GO" id="GO:0044550">
    <property type="term" value="P:secondary metabolite biosynthetic process"/>
    <property type="evidence" value="ECO:0007669"/>
    <property type="project" value="TreeGrafter"/>
</dbReference>
<dbReference type="RefSeq" id="WP_094824879.1">
    <property type="nucleotide sequence ID" value="NZ_NEVL01000001.1"/>
</dbReference>
<keyword evidence="1 5" id="KW-0436">Ligase</keyword>
<feature type="domain" description="AMP-dependent synthetase/ligase" evidence="4">
    <location>
        <begin position="13"/>
        <end position="105"/>
    </location>
</feature>
<sequence length="481" mass="51690">MRLDLHTFQFVDAARADDAPAVVAPDRSLSWQALAAEARAWAERARAAGAGPDRAVVVYGHKQAGFFVAMTGALLLGAPFVPVDTIYPPERLRRIVEIVGAATVYDAAQDRFEAGAAAPRVLDETGLAYVMFTSGSTGDPKGVQIGRESVALLGEWMARDFGLGEAPVFMNQAPFSFDLSMYEVFGTLATGGTCLMSSRDQIAAQAAWLAGLAQAGINVWVSTPSFAHQQLVSRDFSPAMLPTLRCFLFCGEPLPVALARKLRQRFPDAVILNTYGPTEATVATTAIAIDDAVLAAHEALPIGRAKRDSLVFVRDGELCIVGDHVMRGYLNRADLNQSKMFVHEDGRRGFRTGDLGEEGEGGLLFCRGRMDDQIKLNGYRIELSEIDAVLADLPGVAGGACAVLRRPDGTAVRLIGFVDAAVARAGFDVPAALEDWKGRLARRLPPYMVPSELVACPGLPMSANHKTDRKKLLDIYAAIEV</sequence>
<dbReference type="GO" id="GO:0031177">
    <property type="term" value="F:phosphopantetheine binding"/>
    <property type="evidence" value="ECO:0007669"/>
    <property type="project" value="TreeGrafter"/>
</dbReference>
<dbReference type="InterPro" id="IPR044507">
    <property type="entry name" value="DltA-like"/>
</dbReference>
<organism evidence="5 6">
    <name type="scientific">Bordetella genomosp. 1</name>
    <dbReference type="NCBI Taxonomy" id="1395607"/>
    <lineage>
        <taxon>Bacteria</taxon>
        <taxon>Pseudomonadati</taxon>
        <taxon>Pseudomonadota</taxon>
        <taxon>Betaproteobacteria</taxon>
        <taxon>Burkholderiales</taxon>
        <taxon>Alcaligenaceae</taxon>
        <taxon>Bordetella</taxon>
    </lineage>
</organism>
<accession>A0A261STQ8</accession>
<evidence type="ECO:0000313" key="6">
    <source>
        <dbReference type="Proteomes" id="UP000217005"/>
    </source>
</evidence>